<evidence type="ECO:0000256" key="7">
    <source>
        <dbReference type="ARBA" id="ARBA00023239"/>
    </source>
</evidence>
<reference evidence="9 10" key="1">
    <citation type="journal article" date="2021" name="MBio">
        <title>Poor Competitiveness of Bradyrhizobium in Pigeon Pea Root Colonization in Indian Soils.</title>
        <authorList>
            <person name="Chalasani D."/>
            <person name="Basu A."/>
            <person name="Pullabhotla S.V.S.R.N."/>
            <person name="Jorrin B."/>
            <person name="Neal A.L."/>
            <person name="Poole P.S."/>
            <person name="Podile A.R."/>
            <person name="Tkacz A."/>
        </authorList>
    </citation>
    <scope>NUCLEOTIDE SEQUENCE [LARGE SCALE GENOMIC DNA]</scope>
    <source>
        <strain evidence="9 10">HU44</strain>
    </source>
</reference>
<dbReference type="InterPro" id="IPR036590">
    <property type="entry name" value="SRAP-like"/>
</dbReference>
<dbReference type="Gene3D" id="3.90.1680.20">
    <property type="match status" value="2"/>
</dbReference>
<evidence type="ECO:0000256" key="2">
    <source>
        <dbReference type="ARBA" id="ARBA00022670"/>
    </source>
</evidence>
<dbReference type="PANTHER" id="PTHR13604">
    <property type="entry name" value="DC12-RELATED"/>
    <property type="match status" value="1"/>
</dbReference>
<evidence type="ECO:0000313" key="10">
    <source>
        <dbReference type="Proteomes" id="UP000757604"/>
    </source>
</evidence>
<evidence type="ECO:0000256" key="6">
    <source>
        <dbReference type="ARBA" id="ARBA00023125"/>
    </source>
</evidence>
<accession>A0ABS7HCW1</accession>
<evidence type="ECO:0000256" key="1">
    <source>
        <dbReference type="ARBA" id="ARBA00008136"/>
    </source>
</evidence>
<dbReference type="EC" id="3.4.-.-" evidence="8"/>
<dbReference type="RefSeq" id="WP_220372623.1">
    <property type="nucleotide sequence ID" value="NZ_JAEUAO010000003.1"/>
</dbReference>
<dbReference type="InterPro" id="IPR003738">
    <property type="entry name" value="SRAP"/>
</dbReference>
<evidence type="ECO:0000256" key="8">
    <source>
        <dbReference type="RuleBase" id="RU364100"/>
    </source>
</evidence>
<gene>
    <name evidence="9" type="ORF">JNB71_15120</name>
</gene>
<keyword evidence="6" id="KW-0238">DNA-binding</keyword>
<keyword evidence="4 8" id="KW-0378">Hydrolase</keyword>
<proteinExistence type="inferred from homology"/>
<dbReference type="EMBL" id="JAEUAO010000003">
    <property type="protein sequence ID" value="MBW9064650.1"/>
    <property type="molecule type" value="Genomic_DNA"/>
</dbReference>
<keyword evidence="10" id="KW-1185">Reference proteome</keyword>
<dbReference type="SUPFAM" id="SSF143081">
    <property type="entry name" value="BB1717-like"/>
    <property type="match status" value="1"/>
</dbReference>
<keyword evidence="2 8" id="KW-0645">Protease</keyword>
<keyword evidence="5" id="KW-0190">Covalent protein-DNA linkage</keyword>
<dbReference type="Proteomes" id="UP000757604">
    <property type="component" value="Unassembled WGS sequence"/>
</dbReference>
<name>A0ABS7HCW1_9HYPH</name>
<comment type="similarity">
    <text evidence="1 8">Belongs to the SOS response-associated peptidase family.</text>
</comment>
<dbReference type="PANTHER" id="PTHR13604:SF0">
    <property type="entry name" value="ABASIC SITE PROCESSING PROTEIN HMCES"/>
    <property type="match status" value="1"/>
</dbReference>
<organism evidence="9 10">
    <name type="scientific">Rhizobium herbae</name>
    <dbReference type="NCBI Taxonomy" id="508661"/>
    <lineage>
        <taxon>Bacteria</taxon>
        <taxon>Pseudomonadati</taxon>
        <taxon>Pseudomonadota</taxon>
        <taxon>Alphaproteobacteria</taxon>
        <taxon>Hyphomicrobiales</taxon>
        <taxon>Rhizobiaceae</taxon>
        <taxon>Rhizobium/Agrobacterium group</taxon>
        <taxon>Rhizobium</taxon>
    </lineage>
</organism>
<keyword evidence="3" id="KW-0227">DNA damage</keyword>
<keyword evidence="7" id="KW-0456">Lyase</keyword>
<evidence type="ECO:0000256" key="3">
    <source>
        <dbReference type="ARBA" id="ARBA00022763"/>
    </source>
</evidence>
<comment type="caution">
    <text evidence="9">The sequence shown here is derived from an EMBL/GenBank/DDBJ whole genome shotgun (WGS) entry which is preliminary data.</text>
</comment>
<evidence type="ECO:0000313" key="9">
    <source>
        <dbReference type="EMBL" id="MBW9064650.1"/>
    </source>
</evidence>
<evidence type="ECO:0000256" key="5">
    <source>
        <dbReference type="ARBA" id="ARBA00023124"/>
    </source>
</evidence>
<sequence>MCNLYRVYTSQEEIRGVTRAMVDSIGNMEPEIEVWPDRMAPIVRNTPAGRELAMVRWGLPSSSQALFEAATNRASKLRAKGKDVDFQQLLKMEPDGGTTNVRNTASMHWKRWLGVDNRCVVPITSFAEPDPANKVEGERTPNAWFANSPERPLMFFAGIWVPQWESVRKIKEGLITADLFAVLTTTPNAIVEPIHQKAMPVLLTERDEIETWLTAPWDVAKVLQRALPEDRMVLLPPGG</sequence>
<protein>
    <recommendedName>
        <fullName evidence="8">Abasic site processing protein</fullName>
        <ecNumber evidence="8">3.4.-.-</ecNumber>
    </recommendedName>
</protein>
<dbReference type="Pfam" id="PF02586">
    <property type="entry name" value="SRAP"/>
    <property type="match status" value="1"/>
</dbReference>
<evidence type="ECO:0000256" key="4">
    <source>
        <dbReference type="ARBA" id="ARBA00022801"/>
    </source>
</evidence>